<dbReference type="PANTHER" id="PTHR42851">
    <property type="entry name" value="ALDOLASE-RELATED"/>
    <property type="match status" value="1"/>
</dbReference>
<keyword evidence="2" id="KW-0812">Transmembrane</keyword>
<reference evidence="4 5" key="1">
    <citation type="journal article" date="2010" name="Nature">
        <title>Genome sequencing and analysis of the model grass Brachypodium distachyon.</title>
        <authorList>
            <consortium name="International Brachypodium Initiative"/>
        </authorList>
    </citation>
    <scope>NUCLEOTIDE SEQUENCE [LARGE SCALE GENOMIC DNA]</scope>
    <source>
        <strain evidence="4 5">Bd21</strain>
    </source>
</reference>
<keyword evidence="2" id="KW-1133">Transmembrane helix</keyword>
<feature type="region of interest" description="Disordered" evidence="1">
    <location>
        <begin position="317"/>
        <end position="351"/>
    </location>
</feature>
<evidence type="ECO:0000313" key="5">
    <source>
        <dbReference type="EnsemblPlants" id="KQK07834"/>
    </source>
</evidence>
<organism evidence="4">
    <name type="scientific">Brachypodium distachyon</name>
    <name type="common">Purple false brome</name>
    <name type="synonym">Trachynia distachya</name>
    <dbReference type="NCBI Taxonomy" id="15368"/>
    <lineage>
        <taxon>Eukaryota</taxon>
        <taxon>Viridiplantae</taxon>
        <taxon>Streptophyta</taxon>
        <taxon>Embryophyta</taxon>
        <taxon>Tracheophyta</taxon>
        <taxon>Spermatophyta</taxon>
        <taxon>Magnoliopsida</taxon>
        <taxon>Liliopsida</taxon>
        <taxon>Poales</taxon>
        <taxon>Poaceae</taxon>
        <taxon>BOP clade</taxon>
        <taxon>Pooideae</taxon>
        <taxon>Stipodae</taxon>
        <taxon>Brachypodieae</taxon>
        <taxon>Brachypodium</taxon>
    </lineage>
</organism>
<feature type="region of interest" description="Disordered" evidence="1">
    <location>
        <begin position="243"/>
        <end position="276"/>
    </location>
</feature>
<dbReference type="STRING" id="15368.A0A0Q3R2X9"/>
<dbReference type="InterPro" id="IPR053063">
    <property type="entry name" value="PWWP_domain_containing_PDP"/>
</dbReference>
<sequence length="490" mass="53234">MNPAHVDRTEFLLQSSSFPRRRGRPSRKPAPAQQELCEQRRARYGCAFEEEDSAGGGRLAASRLVWAKVKSHPWWPAQVFDAADASELALRHRGRHGAGARATTTLVSFFWHMTFAWADAARLRPFRDGFPLLAGNNVARRVAAGLSCACNPGEKKEQAVANAGVREGARGAPVDDAGFAREAFRGEAFVDYVSALAVAPGAGADRFELTVAMAQLRAFNRWRGGAPRNIGIIDDGAMEAATATLPTAPKSRKRRRRARRGGGAASDDTSDGNRTTMSRCARGAAITRDDEGAFRCEALVERLRYMDKDVAKLLLAAANPRHHRRRGQQTSKQPAPAAAERAFKPGSEGPPQLAELEAFTQWRRAPSPLNVAGNGGTEAATRPSASLAATKKTEGSIGGDDAAAAADDDDRAGPWRMMSCTRSRENPEACEIGDRDEEQLDGHDLEPSSPEQISTKMFKRRLQVGWKDFVIVVQFVAILLLVCRLIQVNI</sequence>
<dbReference type="Proteomes" id="UP000008810">
    <property type="component" value="Chromosome 2"/>
</dbReference>
<dbReference type="SMART" id="SM00293">
    <property type="entry name" value="PWWP"/>
    <property type="match status" value="1"/>
</dbReference>
<feature type="transmembrane region" description="Helical" evidence="2">
    <location>
        <begin position="469"/>
        <end position="487"/>
    </location>
</feature>
<proteinExistence type="predicted"/>
<feature type="domain" description="PWWP" evidence="3">
    <location>
        <begin position="61"/>
        <end position="129"/>
    </location>
</feature>
<feature type="region of interest" description="Disordered" evidence="1">
    <location>
        <begin position="15"/>
        <end position="36"/>
    </location>
</feature>
<dbReference type="OrthoDB" id="62853at2759"/>
<dbReference type="Gramene" id="KQK07834">
    <property type="protein sequence ID" value="KQK07834"/>
    <property type="gene ID" value="BRADI_2g37893v3"/>
</dbReference>
<keyword evidence="6" id="KW-1185">Reference proteome</keyword>
<evidence type="ECO:0000313" key="4">
    <source>
        <dbReference type="EMBL" id="KQK07834.1"/>
    </source>
</evidence>
<dbReference type="Pfam" id="PF00855">
    <property type="entry name" value="PWWP"/>
    <property type="match status" value="1"/>
</dbReference>
<gene>
    <name evidence="4" type="ORF">BRADI_2g37893v3</name>
</gene>
<name>A0A0Q3R2X9_BRADI</name>
<feature type="region of interest" description="Disordered" evidence="1">
    <location>
        <begin position="369"/>
        <end position="413"/>
    </location>
</feature>
<protein>
    <recommendedName>
        <fullName evidence="3">PWWP domain-containing protein</fullName>
    </recommendedName>
</protein>
<evidence type="ECO:0000256" key="1">
    <source>
        <dbReference type="SAM" id="MobiDB-lite"/>
    </source>
</evidence>
<dbReference type="AlphaFoldDB" id="A0A0Q3R2X9"/>
<evidence type="ECO:0000259" key="3">
    <source>
        <dbReference type="PROSITE" id="PS50812"/>
    </source>
</evidence>
<dbReference type="Gene3D" id="2.30.30.140">
    <property type="match status" value="1"/>
</dbReference>
<dbReference type="PROSITE" id="PS50812">
    <property type="entry name" value="PWWP"/>
    <property type="match status" value="1"/>
</dbReference>
<feature type="compositionally biased region" description="Basic residues" evidence="1">
    <location>
        <begin position="250"/>
        <end position="260"/>
    </location>
</feature>
<dbReference type="CDD" id="cd05162">
    <property type="entry name" value="PWWP"/>
    <property type="match status" value="1"/>
</dbReference>
<dbReference type="InParanoid" id="A0A0Q3R2X9"/>
<dbReference type="EnsemblPlants" id="KQK07834">
    <property type="protein sequence ID" value="KQK07834"/>
    <property type="gene ID" value="BRADI_2g37893v3"/>
</dbReference>
<dbReference type="EMBL" id="CM000881">
    <property type="protein sequence ID" value="KQK07834.1"/>
    <property type="molecule type" value="Genomic_DNA"/>
</dbReference>
<evidence type="ECO:0000313" key="6">
    <source>
        <dbReference type="Proteomes" id="UP000008810"/>
    </source>
</evidence>
<reference evidence="5" key="3">
    <citation type="submission" date="2018-08" db="UniProtKB">
        <authorList>
            <consortium name="EnsemblPlants"/>
        </authorList>
    </citation>
    <scope>IDENTIFICATION</scope>
    <source>
        <strain evidence="5">cv. Bd21</strain>
    </source>
</reference>
<evidence type="ECO:0000256" key="2">
    <source>
        <dbReference type="SAM" id="Phobius"/>
    </source>
</evidence>
<dbReference type="InterPro" id="IPR000313">
    <property type="entry name" value="PWWP_dom"/>
</dbReference>
<keyword evidence="2" id="KW-0472">Membrane</keyword>
<reference evidence="4" key="2">
    <citation type="submission" date="2017-06" db="EMBL/GenBank/DDBJ databases">
        <title>WGS assembly of Brachypodium distachyon.</title>
        <authorList>
            <consortium name="The International Brachypodium Initiative"/>
            <person name="Lucas S."/>
            <person name="Harmon-Smith M."/>
            <person name="Lail K."/>
            <person name="Tice H."/>
            <person name="Grimwood J."/>
            <person name="Bruce D."/>
            <person name="Barry K."/>
            <person name="Shu S."/>
            <person name="Lindquist E."/>
            <person name="Wang M."/>
            <person name="Pitluck S."/>
            <person name="Vogel J.P."/>
            <person name="Garvin D.F."/>
            <person name="Mockler T.C."/>
            <person name="Schmutz J."/>
            <person name="Rokhsar D."/>
            <person name="Bevan M.W."/>
        </authorList>
    </citation>
    <scope>NUCLEOTIDE SEQUENCE</scope>
    <source>
        <strain evidence="4">Bd21</strain>
    </source>
</reference>
<accession>A0A0Q3R2X9</accession>
<dbReference type="SUPFAM" id="SSF63748">
    <property type="entry name" value="Tudor/PWWP/MBT"/>
    <property type="match status" value="1"/>
</dbReference>
<dbReference type="PANTHER" id="PTHR42851:SF5">
    <property type="entry name" value="OS05G0122500 PROTEIN"/>
    <property type="match status" value="1"/>
</dbReference>